<keyword evidence="3" id="KW-1185">Reference proteome</keyword>
<feature type="domain" description="Phospholipid/glycerol acyltransferase" evidence="1">
    <location>
        <begin position="36"/>
        <end position="154"/>
    </location>
</feature>
<dbReference type="SMART" id="SM00563">
    <property type="entry name" value="PlsC"/>
    <property type="match status" value="1"/>
</dbReference>
<accession>A0A271J616</accession>
<evidence type="ECO:0000313" key="3">
    <source>
        <dbReference type="Proteomes" id="UP000216339"/>
    </source>
</evidence>
<dbReference type="Pfam" id="PF01553">
    <property type="entry name" value="Acyltransferase"/>
    <property type="match status" value="1"/>
</dbReference>
<proteinExistence type="predicted"/>
<organism evidence="2 3">
    <name type="scientific">Rubrivirga marina</name>
    <dbReference type="NCBI Taxonomy" id="1196024"/>
    <lineage>
        <taxon>Bacteria</taxon>
        <taxon>Pseudomonadati</taxon>
        <taxon>Rhodothermota</taxon>
        <taxon>Rhodothermia</taxon>
        <taxon>Rhodothermales</taxon>
        <taxon>Rubricoccaceae</taxon>
        <taxon>Rubrivirga</taxon>
    </lineage>
</organism>
<dbReference type="AlphaFoldDB" id="A0A271J616"/>
<dbReference type="Proteomes" id="UP000216339">
    <property type="component" value="Unassembled WGS sequence"/>
</dbReference>
<evidence type="ECO:0000259" key="1">
    <source>
        <dbReference type="SMART" id="SM00563"/>
    </source>
</evidence>
<reference evidence="2 3" key="1">
    <citation type="submission" date="2016-11" db="EMBL/GenBank/DDBJ databases">
        <title>Study of marine rhodopsin-containing bacteria.</title>
        <authorList>
            <person name="Yoshizawa S."/>
            <person name="Kumagai Y."/>
            <person name="Kogure K."/>
        </authorList>
    </citation>
    <scope>NUCLEOTIDE SEQUENCE [LARGE SCALE GENOMIC DNA]</scope>
    <source>
        <strain evidence="2 3">SAORIC-28</strain>
    </source>
</reference>
<dbReference type="SUPFAM" id="SSF69593">
    <property type="entry name" value="Glycerol-3-phosphate (1)-acyltransferase"/>
    <property type="match status" value="1"/>
</dbReference>
<dbReference type="EMBL" id="MQWD01000001">
    <property type="protein sequence ID" value="PAP78800.1"/>
    <property type="molecule type" value="Genomic_DNA"/>
</dbReference>
<protein>
    <recommendedName>
        <fullName evidence="1">Phospholipid/glycerol acyltransferase domain-containing protein</fullName>
    </recommendedName>
</protein>
<name>A0A271J616_9BACT</name>
<evidence type="ECO:0000313" key="2">
    <source>
        <dbReference type="EMBL" id="PAP78800.1"/>
    </source>
</evidence>
<comment type="caution">
    <text evidence="2">The sequence shown here is derived from an EMBL/GenBank/DDBJ whole genome shotgun (WGS) entry which is preliminary data.</text>
</comment>
<sequence length="234" mass="26217">MARRFAERAIRGELDQLRRVVGVGGVERDPAPGRPLVVYANHHVYPDSFLLWHLVTQVWERPMIVWMEAWDRAPLFGPVGALPFPDGDARRRVRTMRETTRRMTADPRTALYLYPEGSMRVPEDGLGPFRADLGRLARVLPQEVAWVPVGVHAGWWGESRPTGVLALGEPHDAPDGTEPARLGAALEAARGARPDDLPRDGAEAVVLRDGRPGADERWDLSRLAPLYERWTFPT</sequence>
<dbReference type="InterPro" id="IPR002123">
    <property type="entry name" value="Plipid/glycerol_acylTrfase"/>
</dbReference>
<dbReference type="GO" id="GO:0016746">
    <property type="term" value="F:acyltransferase activity"/>
    <property type="evidence" value="ECO:0007669"/>
    <property type="project" value="InterPro"/>
</dbReference>
<gene>
    <name evidence="2" type="ORF">BSZ37_15610</name>
</gene>